<keyword evidence="1" id="KW-0472">Membrane</keyword>
<keyword evidence="1" id="KW-0812">Transmembrane</keyword>
<evidence type="ECO:0000313" key="3">
    <source>
        <dbReference type="Proteomes" id="UP000800200"/>
    </source>
</evidence>
<name>A0A6A6E5U8_9PEZI</name>
<reference evidence="2" key="1">
    <citation type="journal article" date="2020" name="Stud. Mycol.">
        <title>101 Dothideomycetes genomes: a test case for predicting lifestyles and emergence of pathogens.</title>
        <authorList>
            <person name="Haridas S."/>
            <person name="Albert R."/>
            <person name="Binder M."/>
            <person name="Bloem J."/>
            <person name="Labutti K."/>
            <person name="Salamov A."/>
            <person name="Andreopoulos B."/>
            <person name="Baker S."/>
            <person name="Barry K."/>
            <person name="Bills G."/>
            <person name="Bluhm B."/>
            <person name="Cannon C."/>
            <person name="Castanera R."/>
            <person name="Culley D."/>
            <person name="Daum C."/>
            <person name="Ezra D."/>
            <person name="Gonzalez J."/>
            <person name="Henrissat B."/>
            <person name="Kuo A."/>
            <person name="Liang C."/>
            <person name="Lipzen A."/>
            <person name="Lutzoni F."/>
            <person name="Magnuson J."/>
            <person name="Mondo S."/>
            <person name="Nolan M."/>
            <person name="Ohm R."/>
            <person name="Pangilinan J."/>
            <person name="Park H.-J."/>
            <person name="Ramirez L."/>
            <person name="Alfaro M."/>
            <person name="Sun H."/>
            <person name="Tritt A."/>
            <person name="Yoshinaga Y."/>
            <person name="Zwiers L.-H."/>
            <person name="Turgeon B."/>
            <person name="Goodwin S."/>
            <person name="Spatafora J."/>
            <person name="Crous P."/>
            <person name="Grigoriev I."/>
        </authorList>
    </citation>
    <scope>NUCLEOTIDE SEQUENCE</scope>
    <source>
        <strain evidence="2">CBS 207.26</strain>
    </source>
</reference>
<organism evidence="2 3">
    <name type="scientific">Zopfia rhizophila CBS 207.26</name>
    <dbReference type="NCBI Taxonomy" id="1314779"/>
    <lineage>
        <taxon>Eukaryota</taxon>
        <taxon>Fungi</taxon>
        <taxon>Dikarya</taxon>
        <taxon>Ascomycota</taxon>
        <taxon>Pezizomycotina</taxon>
        <taxon>Dothideomycetes</taxon>
        <taxon>Dothideomycetes incertae sedis</taxon>
        <taxon>Zopfiaceae</taxon>
        <taxon>Zopfia</taxon>
    </lineage>
</organism>
<gene>
    <name evidence="2" type="ORF">K469DRAFT_707023</name>
</gene>
<dbReference type="Proteomes" id="UP000800200">
    <property type="component" value="Unassembled WGS sequence"/>
</dbReference>
<dbReference type="EMBL" id="ML994630">
    <property type="protein sequence ID" value="KAF2186365.1"/>
    <property type="molecule type" value="Genomic_DNA"/>
</dbReference>
<proteinExistence type="predicted"/>
<protein>
    <submittedName>
        <fullName evidence="2">Uncharacterized protein</fullName>
    </submittedName>
</protein>
<evidence type="ECO:0000313" key="2">
    <source>
        <dbReference type="EMBL" id="KAF2186365.1"/>
    </source>
</evidence>
<evidence type="ECO:0000256" key="1">
    <source>
        <dbReference type="SAM" id="Phobius"/>
    </source>
</evidence>
<feature type="transmembrane region" description="Helical" evidence="1">
    <location>
        <begin position="23"/>
        <end position="41"/>
    </location>
</feature>
<accession>A0A6A6E5U8</accession>
<sequence>MQDLESTAQNLNSIQAAVSRGQMFSFLLSIPCLLIPSLLVYKSHVPPSSMFIIIPFSIPRL</sequence>
<dbReference type="AlphaFoldDB" id="A0A6A6E5U8"/>
<keyword evidence="3" id="KW-1185">Reference proteome</keyword>
<keyword evidence="1" id="KW-1133">Transmembrane helix</keyword>